<comment type="caution">
    <text evidence="3">The sequence shown here is derived from an EMBL/GenBank/DDBJ whole genome shotgun (WGS) entry which is preliminary data.</text>
</comment>
<dbReference type="Pfam" id="PF00149">
    <property type="entry name" value="Metallophos"/>
    <property type="match status" value="1"/>
</dbReference>
<feature type="domain" description="Calcineurin-like phosphoesterase" evidence="2">
    <location>
        <begin position="6"/>
        <end position="184"/>
    </location>
</feature>
<accession>A0ABV3BEE1</accession>
<evidence type="ECO:0000313" key="3">
    <source>
        <dbReference type="EMBL" id="MEU6819366.1"/>
    </source>
</evidence>
<dbReference type="InterPro" id="IPR039331">
    <property type="entry name" value="PAPs-like"/>
</dbReference>
<dbReference type="SUPFAM" id="SSF56300">
    <property type="entry name" value="Metallo-dependent phosphatases"/>
    <property type="match status" value="1"/>
</dbReference>
<evidence type="ECO:0000259" key="2">
    <source>
        <dbReference type="Pfam" id="PF00149"/>
    </source>
</evidence>
<dbReference type="InterPro" id="IPR004843">
    <property type="entry name" value="Calcineurin-like_PHP"/>
</dbReference>
<organism evidence="3 4">
    <name type="scientific">Streptomyces atriruber</name>
    <dbReference type="NCBI Taxonomy" id="545121"/>
    <lineage>
        <taxon>Bacteria</taxon>
        <taxon>Bacillati</taxon>
        <taxon>Actinomycetota</taxon>
        <taxon>Actinomycetes</taxon>
        <taxon>Kitasatosporales</taxon>
        <taxon>Streptomycetaceae</taxon>
        <taxon>Streptomyces</taxon>
    </lineage>
</organism>
<dbReference type="Gene3D" id="3.60.21.10">
    <property type="match status" value="1"/>
</dbReference>
<proteinExistence type="predicted"/>
<reference evidence="3 4" key="1">
    <citation type="submission" date="2024-06" db="EMBL/GenBank/DDBJ databases">
        <title>The Natural Products Discovery Center: Release of the First 8490 Sequenced Strains for Exploring Actinobacteria Biosynthetic Diversity.</title>
        <authorList>
            <person name="Kalkreuter E."/>
            <person name="Kautsar S.A."/>
            <person name="Yang D."/>
            <person name="Bader C.D."/>
            <person name="Teijaro C.N."/>
            <person name="Fluegel L."/>
            <person name="Davis C.M."/>
            <person name="Simpson J.R."/>
            <person name="Lauterbach L."/>
            <person name="Steele A.D."/>
            <person name="Gui C."/>
            <person name="Meng S."/>
            <person name="Li G."/>
            <person name="Viehrig K."/>
            <person name="Ye F."/>
            <person name="Su P."/>
            <person name="Kiefer A.F."/>
            <person name="Nichols A."/>
            <person name="Cepeda A.J."/>
            <person name="Yan W."/>
            <person name="Fan B."/>
            <person name="Jiang Y."/>
            <person name="Adhikari A."/>
            <person name="Zheng C.-J."/>
            <person name="Schuster L."/>
            <person name="Cowan T.M."/>
            <person name="Smanski M.J."/>
            <person name="Chevrette M.G."/>
            <person name="De Carvalho L.P.S."/>
            <person name="Shen B."/>
        </authorList>
    </citation>
    <scope>NUCLEOTIDE SEQUENCE [LARGE SCALE GENOMIC DNA]</scope>
    <source>
        <strain evidence="3 4">NPDC046838</strain>
    </source>
</reference>
<evidence type="ECO:0000313" key="4">
    <source>
        <dbReference type="Proteomes" id="UP001551176"/>
    </source>
</evidence>
<dbReference type="Proteomes" id="UP001551176">
    <property type="component" value="Unassembled WGS sequence"/>
</dbReference>
<evidence type="ECO:0000256" key="1">
    <source>
        <dbReference type="ARBA" id="ARBA00022729"/>
    </source>
</evidence>
<dbReference type="PANTHER" id="PTHR22953">
    <property type="entry name" value="ACID PHOSPHATASE RELATED"/>
    <property type="match status" value="1"/>
</dbReference>
<sequence>MSQADMTVVAAGDICGSACNQTDDVVTRINPAALITAGDNAYDKGSSSDYKRNYDPHWGKFNKIVHPSAGNHEYKTSGASGYFGYYESAGVPTGGSGKGYYSFDVGEWHMVALNSNISHSAGSTQGQWLKRDLAASTKPCTMAYWHHPRFSSGDHGDSSGSTDLYKILTDYKADVVVNGHDHHYERFAMATADGKKDEANGLRQFVIGTGGRALYSSTHTSRGPSEVFDNKTFGVGQFDLSASGYKFTFRPVEGRTFTDSVQGTCHAKTRP</sequence>
<name>A0ABV3BEE1_9ACTN</name>
<gene>
    <name evidence="3" type="ORF">ABZ921_01970</name>
</gene>
<dbReference type="EMBL" id="JBEYXV010000001">
    <property type="protein sequence ID" value="MEU6819366.1"/>
    <property type="molecule type" value="Genomic_DNA"/>
</dbReference>
<dbReference type="PANTHER" id="PTHR22953:SF153">
    <property type="entry name" value="PURPLE ACID PHOSPHATASE"/>
    <property type="match status" value="1"/>
</dbReference>
<keyword evidence="1" id="KW-0732">Signal</keyword>
<protein>
    <submittedName>
        <fullName evidence="3">Metallophosphoesterase</fullName>
    </submittedName>
</protein>
<keyword evidence="4" id="KW-1185">Reference proteome</keyword>
<dbReference type="RefSeq" id="WP_359343538.1">
    <property type="nucleotide sequence ID" value="NZ_JBEYXV010000001.1"/>
</dbReference>
<dbReference type="InterPro" id="IPR029052">
    <property type="entry name" value="Metallo-depent_PP-like"/>
</dbReference>